<proteinExistence type="predicted"/>
<dbReference type="EC" id="4.2.1.51" evidence="2"/>
<dbReference type="GO" id="GO:0004664">
    <property type="term" value="F:prephenate dehydratase activity"/>
    <property type="evidence" value="ECO:0007669"/>
    <property type="project" value="UniProtKB-EC"/>
</dbReference>
<name>A0A8J3N2Y1_9CHLR</name>
<feature type="region of interest" description="Disordered" evidence="10">
    <location>
        <begin position="1"/>
        <end position="21"/>
    </location>
</feature>
<evidence type="ECO:0000256" key="9">
    <source>
        <dbReference type="PIRSR" id="PIRSR001500-2"/>
    </source>
</evidence>
<dbReference type="InterPro" id="IPR008242">
    <property type="entry name" value="Chor_mutase/pphenate_deHydtase"/>
</dbReference>
<dbReference type="Proteomes" id="UP000597444">
    <property type="component" value="Unassembled WGS sequence"/>
</dbReference>
<dbReference type="GO" id="GO:0005737">
    <property type="term" value="C:cytoplasm"/>
    <property type="evidence" value="ECO:0007669"/>
    <property type="project" value="TreeGrafter"/>
</dbReference>
<dbReference type="Gene3D" id="3.40.190.10">
    <property type="entry name" value="Periplasmic binding protein-like II"/>
    <property type="match status" value="2"/>
</dbReference>
<dbReference type="UniPathway" id="UPA00121">
    <property type="reaction ID" value="UER00345"/>
</dbReference>
<evidence type="ECO:0000256" key="3">
    <source>
        <dbReference type="ARBA" id="ARBA00021872"/>
    </source>
</evidence>
<feature type="domain" description="Prephenate dehydratase" evidence="11">
    <location>
        <begin position="24"/>
        <end position="204"/>
    </location>
</feature>
<evidence type="ECO:0000256" key="7">
    <source>
        <dbReference type="ARBA" id="ARBA00023239"/>
    </source>
</evidence>
<evidence type="ECO:0000256" key="2">
    <source>
        <dbReference type="ARBA" id="ARBA00013147"/>
    </source>
</evidence>
<dbReference type="NCBIfam" id="NF008865">
    <property type="entry name" value="PRK11898.1"/>
    <property type="match status" value="1"/>
</dbReference>
<feature type="site" description="Essential for prephenate dehydratase activity" evidence="9">
    <location>
        <position position="197"/>
    </location>
</feature>
<evidence type="ECO:0000256" key="5">
    <source>
        <dbReference type="ARBA" id="ARBA00023141"/>
    </source>
</evidence>
<evidence type="ECO:0000256" key="6">
    <source>
        <dbReference type="ARBA" id="ARBA00023222"/>
    </source>
</evidence>
<organism evidence="13 14">
    <name type="scientific">Reticulibacter mediterranei</name>
    <dbReference type="NCBI Taxonomy" id="2778369"/>
    <lineage>
        <taxon>Bacteria</taxon>
        <taxon>Bacillati</taxon>
        <taxon>Chloroflexota</taxon>
        <taxon>Ktedonobacteria</taxon>
        <taxon>Ktedonobacterales</taxon>
        <taxon>Reticulibacteraceae</taxon>
        <taxon>Reticulibacter</taxon>
    </lineage>
</organism>
<dbReference type="CDD" id="cd13631">
    <property type="entry name" value="PBP2_Ct-PDT_like"/>
    <property type="match status" value="1"/>
</dbReference>
<accession>A0A8J3N2Y1</accession>
<keyword evidence="6" id="KW-0584">Phenylalanine biosynthesis</keyword>
<dbReference type="PANTHER" id="PTHR21022:SF19">
    <property type="entry name" value="PREPHENATE DEHYDRATASE-RELATED"/>
    <property type="match status" value="1"/>
</dbReference>
<dbReference type="PROSITE" id="PS51171">
    <property type="entry name" value="PREPHENATE_DEHYDR_3"/>
    <property type="match status" value="1"/>
</dbReference>
<comment type="caution">
    <text evidence="13">The sequence shown here is derived from an EMBL/GenBank/DDBJ whole genome shotgun (WGS) entry which is preliminary data.</text>
</comment>
<dbReference type="SUPFAM" id="SSF55021">
    <property type="entry name" value="ACT-like"/>
    <property type="match status" value="1"/>
</dbReference>
<evidence type="ECO:0000259" key="11">
    <source>
        <dbReference type="PROSITE" id="PS51171"/>
    </source>
</evidence>
<evidence type="ECO:0000313" key="13">
    <source>
        <dbReference type="EMBL" id="GHO92582.1"/>
    </source>
</evidence>
<dbReference type="PANTHER" id="PTHR21022">
    <property type="entry name" value="PREPHENATE DEHYDRATASE P PROTEIN"/>
    <property type="match status" value="1"/>
</dbReference>
<dbReference type="InterPro" id="IPR001086">
    <property type="entry name" value="Preph_deHydtase"/>
</dbReference>
<dbReference type="AlphaFoldDB" id="A0A8J3N2Y1"/>
<dbReference type="PROSITE" id="PS51671">
    <property type="entry name" value="ACT"/>
    <property type="match status" value="1"/>
</dbReference>
<evidence type="ECO:0000256" key="1">
    <source>
        <dbReference type="ARBA" id="ARBA00004741"/>
    </source>
</evidence>
<evidence type="ECO:0000256" key="10">
    <source>
        <dbReference type="SAM" id="MobiDB-lite"/>
    </source>
</evidence>
<dbReference type="GO" id="GO:0009094">
    <property type="term" value="P:L-phenylalanine biosynthetic process"/>
    <property type="evidence" value="ECO:0007669"/>
    <property type="project" value="UniProtKB-UniPathway"/>
</dbReference>
<evidence type="ECO:0000256" key="4">
    <source>
        <dbReference type="ARBA" id="ARBA00022605"/>
    </source>
</evidence>
<dbReference type="Gene3D" id="3.30.70.260">
    <property type="match status" value="1"/>
</dbReference>
<keyword evidence="5" id="KW-0057">Aromatic amino acid biosynthesis</keyword>
<dbReference type="Pfam" id="PF00800">
    <property type="entry name" value="PDT"/>
    <property type="match status" value="1"/>
</dbReference>
<dbReference type="EMBL" id="BNJK01000001">
    <property type="protein sequence ID" value="GHO92582.1"/>
    <property type="molecule type" value="Genomic_DNA"/>
</dbReference>
<keyword evidence="14" id="KW-1185">Reference proteome</keyword>
<protein>
    <recommendedName>
        <fullName evidence="3">Prephenate dehydratase</fullName>
        <ecNumber evidence="2">4.2.1.51</ecNumber>
    </recommendedName>
</protein>
<dbReference type="RefSeq" id="WP_236064887.1">
    <property type="nucleotide sequence ID" value="NZ_BNJK01000001.1"/>
</dbReference>
<comment type="catalytic activity">
    <reaction evidence="8">
        <text>prephenate + H(+) = 3-phenylpyruvate + CO2 + H2O</text>
        <dbReference type="Rhea" id="RHEA:21648"/>
        <dbReference type="ChEBI" id="CHEBI:15377"/>
        <dbReference type="ChEBI" id="CHEBI:15378"/>
        <dbReference type="ChEBI" id="CHEBI:16526"/>
        <dbReference type="ChEBI" id="CHEBI:18005"/>
        <dbReference type="ChEBI" id="CHEBI:29934"/>
        <dbReference type="EC" id="4.2.1.51"/>
    </reaction>
</comment>
<dbReference type="InterPro" id="IPR045865">
    <property type="entry name" value="ACT-like_dom_sf"/>
</dbReference>
<feature type="domain" description="ACT" evidence="12">
    <location>
        <begin position="217"/>
        <end position="294"/>
    </location>
</feature>
<sequence length="297" mass="32707">MIPAQNQEDNSTIDQPPTQPHSMNVAFQGVSGAFSEEAVYTYFEQDMGQPIQKYSYQSFADVFAAVAKGSVAYGVVPLENSQTGSIDEVYDLLASYDLFVVGEVCVPVNQCLMCLPGQRLSDIKRVFSHPQALAQCKEYLGKLAVEVNTASNTAASAKMIQEAHLENTAAIAGPRAAELYQLEILAQNIQTVKENYTRFLVLGKTQGPYSDQQSKTMLAITMARQSLALSHYLTVFAAHGLQLVRVETRPSRQQPWETIYFVEIAGHSEDPKVRCALNDVATYTSMCKLLGSFQRAV</sequence>
<evidence type="ECO:0000259" key="12">
    <source>
        <dbReference type="PROSITE" id="PS51671"/>
    </source>
</evidence>
<evidence type="ECO:0000256" key="8">
    <source>
        <dbReference type="ARBA" id="ARBA00047848"/>
    </source>
</evidence>
<keyword evidence="7" id="KW-0456">Lyase</keyword>
<keyword evidence="4" id="KW-0028">Amino-acid biosynthesis</keyword>
<comment type="pathway">
    <text evidence="1">Amino-acid biosynthesis; L-phenylalanine biosynthesis; phenylpyruvate from prephenate: step 1/1.</text>
</comment>
<evidence type="ECO:0000313" key="14">
    <source>
        <dbReference type="Proteomes" id="UP000597444"/>
    </source>
</evidence>
<gene>
    <name evidence="13" type="primary">pheA_1</name>
    <name evidence="13" type="ORF">KSF_026300</name>
</gene>
<dbReference type="CDD" id="cd04905">
    <property type="entry name" value="ACT_CM-PDT"/>
    <property type="match status" value="1"/>
</dbReference>
<dbReference type="SUPFAM" id="SSF53850">
    <property type="entry name" value="Periplasmic binding protein-like II"/>
    <property type="match status" value="1"/>
</dbReference>
<dbReference type="PIRSF" id="PIRSF001500">
    <property type="entry name" value="Chor_mut_pdt_Ppr"/>
    <property type="match status" value="1"/>
</dbReference>
<dbReference type="InterPro" id="IPR002912">
    <property type="entry name" value="ACT_dom"/>
</dbReference>
<reference evidence="13" key="1">
    <citation type="submission" date="2020-10" db="EMBL/GenBank/DDBJ databases">
        <title>Taxonomic study of unclassified bacteria belonging to the class Ktedonobacteria.</title>
        <authorList>
            <person name="Yabe S."/>
            <person name="Wang C.M."/>
            <person name="Zheng Y."/>
            <person name="Sakai Y."/>
            <person name="Cavaletti L."/>
            <person name="Monciardini P."/>
            <person name="Donadio S."/>
        </authorList>
    </citation>
    <scope>NUCLEOTIDE SEQUENCE</scope>
    <source>
        <strain evidence="13">ID150040</strain>
    </source>
</reference>